<name>A0AAV2ZSI1_PYXAD</name>
<dbReference type="InterPro" id="IPR011992">
    <property type="entry name" value="EF-hand-dom_pair"/>
</dbReference>
<accession>A0AAV2ZSI1</accession>
<dbReference type="AlphaFoldDB" id="A0AAV2ZSI1"/>
<reference evidence="2" key="1">
    <citation type="thesis" date="2020" institute="ProQuest LLC" country="789 East Eisenhower Parkway, Ann Arbor, MI, USA">
        <title>Comparative Genomics and Chromosome Evolution.</title>
        <authorList>
            <person name="Mudd A.B."/>
        </authorList>
    </citation>
    <scope>NUCLEOTIDE SEQUENCE</scope>
    <source>
        <strain evidence="2">1538</strain>
        <tissue evidence="2">Blood</tissue>
    </source>
</reference>
<proteinExistence type="predicted"/>
<feature type="compositionally biased region" description="Polar residues" evidence="1">
    <location>
        <begin position="312"/>
        <end position="329"/>
    </location>
</feature>
<gene>
    <name evidence="2" type="ORF">GDO54_016715</name>
</gene>
<feature type="region of interest" description="Disordered" evidence="1">
    <location>
        <begin position="301"/>
        <end position="332"/>
    </location>
</feature>
<evidence type="ECO:0000313" key="3">
    <source>
        <dbReference type="Proteomes" id="UP001181693"/>
    </source>
</evidence>
<comment type="caution">
    <text evidence="2">The sequence shown here is derived from an EMBL/GenBank/DDBJ whole genome shotgun (WGS) entry which is preliminary data.</text>
</comment>
<protein>
    <recommendedName>
        <fullName evidence="4">EF-hand calcium-binding domain-containing protein 12</fullName>
    </recommendedName>
</protein>
<evidence type="ECO:0000313" key="2">
    <source>
        <dbReference type="EMBL" id="DBA18475.1"/>
    </source>
</evidence>
<dbReference type="PANTHER" id="PTHR47225:SF1">
    <property type="entry name" value="EF-HAND CALCIUM-BINDING DOMAIN-CONTAINING PROTEIN 12"/>
    <property type="match status" value="1"/>
</dbReference>
<dbReference type="SUPFAM" id="SSF47473">
    <property type="entry name" value="EF-hand"/>
    <property type="match status" value="1"/>
</dbReference>
<evidence type="ECO:0000256" key="1">
    <source>
        <dbReference type="SAM" id="MobiDB-lite"/>
    </source>
</evidence>
<evidence type="ECO:0008006" key="4">
    <source>
        <dbReference type="Google" id="ProtNLM"/>
    </source>
</evidence>
<dbReference type="EMBL" id="DYDO01000009">
    <property type="protein sequence ID" value="DBA18475.1"/>
    <property type="molecule type" value="Genomic_DNA"/>
</dbReference>
<dbReference type="PANTHER" id="PTHR47225">
    <property type="entry name" value="EF-HAND CALCIUM-BINDING DOMAIN-CONTAINING PROTEIN 12"/>
    <property type="match status" value="1"/>
</dbReference>
<dbReference type="Proteomes" id="UP001181693">
    <property type="component" value="Unassembled WGS sequence"/>
</dbReference>
<organism evidence="2 3">
    <name type="scientific">Pyxicephalus adspersus</name>
    <name type="common">African bullfrog</name>
    <dbReference type="NCBI Taxonomy" id="30357"/>
    <lineage>
        <taxon>Eukaryota</taxon>
        <taxon>Metazoa</taxon>
        <taxon>Chordata</taxon>
        <taxon>Craniata</taxon>
        <taxon>Vertebrata</taxon>
        <taxon>Euteleostomi</taxon>
        <taxon>Amphibia</taxon>
        <taxon>Batrachia</taxon>
        <taxon>Anura</taxon>
        <taxon>Neobatrachia</taxon>
        <taxon>Ranoidea</taxon>
        <taxon>Pyxicephalidae</taxon>
        <taxon>Pyxicephalinae</taxon>
        <taxon>Pyxicephalus</taxon>
    </lineage>
</organism>
<dbReference type="EMBL" id="DYDO01000009">
    <property type="protein sequence ID" value="DBA18474.1"/>
    <property type="molecule type" value="Genomic_DNA"/>
</dbReference>
<keyword evidence="3" id="KW-1185">Reference proteome</keyword>
<feature type="compositionally biased region" description="Basic and acidic residues" evidence="1">
    <location>
        <begin position="471"/>
        <end position="492"/>
    </location>
</feature>
<dbReference type="InterPro" id="IPR042847">
    <property type="entry name" value="EFC12"/>
</dbReference>
<feature type="region of interest" description="Disordered" evidence="1">
    <location>
        <begin position="470"/>
        <end position="495"/>
    </location>
</feature>
<sequence length="589" mass="67308">MAKEVSFQDTLPSSDNDIRKYKQRDLSQTLFFKVACRTFGPPKSRTRRIVAPPMQKVESGPLNLTGKSFTDFNVTSKPEEKQTLETKGAEQNISDWILERKQLRTQLNSMGDLEKWFQGKPNLTALETRVQDKMAESRSKSQMSQQTNQDMEVERSVLRSPQHSVVTPSIQQPNPEALAILDKYLHQHRLRLVDLYNQADKKKKRDISSKDLKSIRREANIPISDLQFDDLVISLGNKRPNRINYKELCVGRKLWVKKNLGEHKKGDSVCPDTGAPVQCFRPASAQKSDFSERKLSSALSISPHIEGDTKTKSQPGRSDQSESSKSQFLQVPPVSLEEMRPLSYEDMEEIGKNYRERKRRVKSNTRLLDWLDQCRLVRTGNAAVDAHSLPSTLGEESADLVEQFRRQGLQQYHNVIKLCQAYSVPLSEKLLEEALLYPGDKLICESGDQLPLRQPGVGLSSKVRFMKKSTAAKEPKERHNIDNMEKDPDNSHRTCCGPYPPNTYVAWVKTKVRGKKKVGTETLRCWTTFEQFQEMSRNLQRKFPHCFFTSDDNAFWPGQLVEKLCIYLPKAAEAEAQNPLTRSQLTHPG</sequence>